<feature type="domain" description="Palmitoyltransferase DHHC" evidence="6">
    <location>
        <begin position="126"/>
        <end position="246"/>
    </location>
</feature>
<dbReference type="RefSeq" id="XP_001583746.1">
    <property type="nucleotide sequence ID" value="XM_001583696.1"/>
</dbReference>
<proteinExistence type="inferred from homology"/>
<feature type="transmembrane region" description="Helical" evidence="5">
    <location>
        <begin position="217"/>
        <end position="237"/>
    </location>
</feature>
<evidence type="ECO:0000256" key="3">
    <source>
        <dbReference type="ARBA" id="ARBA00022989"/>
    </source>
</evidence>
<dbReference type="InterPro" id="IPR001594">
    <property type="entry name" value="Palmitoyltrfase_DHHC"/>
</dbReference>
<keyword evidence="5" id="KW-0012">Acyltransferase</keyword>
<dbReference type="VEuPathDB" id="TrichDB:TVAGG3_0267020"/>
<protein>
    <recommendedName>
        <fullName evidence="5">Palmitoyltransferase</fullName>
        <ecNumber evidence="5">2.3.1.225</ecNumber>
    </recommendedName>
</protein>
<evidence type="ECO:0000256" key="5">
    <source>
        <dbReference type="RuleBase" id="RU079119"/>
    </source>
</evidence>
<dbReference type="EC" id="2.3.1.225" evidence="5"/>
<evidence type="ECO:0000313" key="7">
    <source>
        <dbReference type="EMBL" id="EAY22760.1"/>
    </source>
</evidence>
<evidence type="ECO:0000256" key="4">
    <source>
        <dbReference type="ARBA" id="ARBA00023136"/>
    </source>
</evidence>
<dbReference type="EMBL" id="DS113182">
    <property type="protein sequence ID" value="EAY22760.1"/>
    <property type="molecule type" value="Genomic_DNA"/>
</dbReference>
<keyword evidence="2 5" id="KW-0812">Transmembrane</keyword>
<comment type="catalytic activity">
    <reaction evidence="5">
        <text>L-cysteinyl-[protein] + hexadecanoyl-CoA = S-hexadecanoyl-L-cysteinyl-[protein] + CoA</text>
        <dbReference type="Rhea" id="RHEA:36683"/>
        <dbReference type="Rhea" id="RHEA-COMP:10131"/>
        <dbReference type="Rhea" id="RHEA-COMP:11032"/>
        <dbReference type="ChEBI" id="CHEBI:29950"/>
        <dbReference type="ChEBI" id="CHEBI:57287"/>
        <dbReference type="ChEBI" id="CHEBI:57379"/>
        <dbReference type="ChEBI" id="CHEBI:74151"/>
        <dbReference type="EC" id="2.3.1.225"/>
    </reaction>
</comment>
<dbReference type="VEuPathDB" id="TrichDB:TVAG_476890"/>
<comment type="subcellular location">
    <subcellularLocation>
        <location evidence="1">Membrane</location>
        <topology evidence="1">Multi-pass membrane protein</topology>
    </subcellularLocation>
</comment>
<feature type="transmembrane region" description="Helical" evidence="5">
    <location>
        <begin position="90"/>
        <end position="112"/>
    </location>
</feature>
<comment type="similarity">
    <text evidence="5">Belongs to the DHHC palmitoyltransferase family.</text>
</comment>
<reference evidence="7" key="1">
    <citation type="submission" date="2006-10" db="EMBL/GenBank/DDBJ databases">
        <authorList>
            <person name="Amadeo P."/>
            <person name="Zhao Q."/>
            <person name="Wortman J."/>
            <person name="Fraser-Liggett C."/>
            <person name="Carlton J."/>
        </authorList>
    </citation>
    <scope>NUCLEOTIDE SEQUENCE</scope>
    <source>
        <strain evidence="7">G3</strain>
    </source>
</reference>
<feature type="transmembrane region" description="Helical" evidence="5">
    <location>
        <begin position="153"/>
        <end position="174"/>
    </location>
</feature>
<gene>
    <name evidence="7" type="ORF">TVAG_476890</name>
</gene>
<evidence type="ECO:0000259" key="6">
    <source>
        <dbReference type="Pfam" id="PF01529"/>
    </source>
</evidence>
<keyword evidence="3 5" id="KW-1133">Transmembrane helix</keyword>
<dbReference type="AlphaFoldDB" id="A2DAB2"/>
<reference evidence="7" key="2">
    <citation type="journal article" date="2007" name="Science">
        <title>Draft genome sequence of the sexually transmitted pathogen Trichomonas vaginalis.</title>
        <authorList>
            <person name="Carlton J.M."/>
            <person name="Hirt R.P."/>
            <person name="Silva J.C."/>
            <person name="Delcher A.L."/>
            <person name="Schatz M."/>
            <person name="Zhao Q."/>
            <person name="Wortman J.R."/>
            <person name="Bidwell S.L."/>
            <person name="Alsmark U.C.M."/>
            <person name="Besteiro S."/>
            <person name="Sicheritz-Ponten T."/>
            <person name="Noel C.J."/>
            <person name="Dacks J.B."/>
            <person name="Foster P.G."/>
            <person name="Simillion C."/>
            <person name="Van de Peer Y."/>
            <person name="Miranda-Saavedra D."/>
            <person name="Barton G.J."/>
            <person name="Westrop G.D."/>
            <person name="Mueller S."/>
            <person name="Dessi D."/>
            <person name="Fiori P.L."/>
            <person name="Ren Q."/>
            <person name="Paulsen I."/>
            <person name="Zhang H."/>
            <person name="Bastida-Corcuera F.D."/>
            <person name="Simoes-Barbosa A."/>
            <person name="Brown M.T."/>
            <person name="Hayes R.D."/>
            <person name="Mukherjee M."/>
            <person name="Okumura C.Y."/>
            <person name="Schneider R."/>
            <person name="Smith A.J."/>
            <person name="Vanacova S."/>
            <person name="Villalvazo M."/>
            <person name="Haas B.J."/>
            <person name="Pertea M."/>
            <person name="Feldblyum T.V."/>
            <person name="Utterback T.R."/>
            <person name="Shu C.L."/>
            <person name="Osoegawa K."/>
            <person name="de Jong P.J."/>
            <person name="Hrdy I."/>
            <person name="Horvathova L."/>
            <person name="Zubacova Z."/>
            <person name="Dolezal P."/>
            <person name="Malik S.B."/>
            <person name="Logsdon J.M. Jr."/>
            <person name="Henze K."/>
            <person name="Gupta A."/>
            <person name="Wang C.C."/>
            <person name="Dunne R.L."/>
            <person name="Upcroft J.A."/>
            <person name="Upcroft P."/>
            <person name="White O."/>
            <person name="Salzberg S.L."/>
            <person name="Tang P."/>
            <person name="Chiu C.-H."/>
            <person name="Lee Y.-S."/>
            <person name="Embley T.M."/>
            <person name="Coombs G.H."/>
            <person name="Mottram J.C."/>
            <person name="Tachezy J."/>
            <person name="Fraser-Liggett C.M."/>
            <person name="Johnson P.J."/>
        </authorList>
    </citation>
    <scope>NUCLEOTIDE SEQUENCE [LARGE SCALE GENOMIC DNA]</scope>
    <source>
        <strain evidence="7">G3</strain>
    </source>
</reference>
<evidence type="ECO:0000313" key="8">
    <source>
        <dbReference type="Proteomes" id="UP000001542"/>
    </source>
</evidence>
<dbReference type="SMR" id="A2DAB2"/>
<accession>A2DAB2</accession>
<keyword evidence="8" id="KW-1185">Reference proteome</keyword>
<dbReference type="GO" id="GO:0016020">
    <property type="term" value="C:membrane"/>
    <property type="evidence" value="ECO:0007669"/>
    <property type="project" value="UniProtKB-SubCell"/>
</dbReference>
<keyword evidence="5" id="KW-0808">Transferase</keyword>
<sequence>MLSYYIELIESIIFIIIFAAYVGCFILGGSIFQKDNLIGKGFNKVIKYADLPVIRLLPKVLYIFSRYSSLVTFSFRIVPELKDQNINIDLYNIIYIISFFISIANYAFALFMKPTPIKSKEPELLCEKDGNYYEKYDHYSRFFHVPIAKSNHFYYVLFGIFAMINSIVFNSLSIRSLIDRLRADRLVSWSPNRYLNSVILLAKVYKLDSKLSTMSVYEMILVFWGFSVLIDSTLMFLSGKSRYRLLNNPNMKYTSKRQRMTKKGMNNKGMTKKVKPKQKSEKQNEYFSKYEKLMYLE</sequence>
<dbReference type="KEGG" id="tva:5468318"/>
<feature type="transmembrane region" description="Helical" evidence="5">
    <location>
        <begin position="12"/>
        <end position="32"/>
    </location>
</feature>
<organism evidence="7 8">
    <name type="scientific">Trichomonas vaginalis (strain ATCC PRA-98 / G3)</name>
    <dbReference type="NCBI Taxonomy" id="412133"/>
    <lineage>
        <taxon>Eukaryota</taxon>
        <taxon>Metamonada</taxon>
        <taxon>Parabasalia</taxon>
        <taxon>Trichomonadida</taxon>
        <taxon>Trichomonadidae</taxon>
        <taxon>Trichomonas</taxon>
    </lineage>
</organism>
<keyword evidence="4 5" id="KW-0472">Membrane</keyword>
<evidence type="ECO:0000256" key="2">
    <source>
        <dbReference type="ARBA" id="ARBA00022692"/>
    </source>
</evidence>
<evidence type="ECO:0000256" key="1">
    <source>
        <dbReference type="ARBA" id="ARBA00004141"/>
    </source>
</evidence>
<dbReference type="GO" id="GO:0019706">
    <property type="term" value="F:protein-cysteine S-palmitoyltransferase activity"/>
    <property type="evidence" value="ECO:0007669"/>
    <property type="project" value="UniProtKB-EC"/>
</dbReference>
<dbReference type="Pfam" id="PF01529">
    <property type="entry name" value="DHHC"/>
    <property type="match status" value="1"/>
</dbReference>
<comment type="domain">
    <text evidence="5">The DHHC domain is required for palmitoyltransferase activity.</text>
</comment>
<name>A2DAB2_TRIV3</name>
<dbReference type="InParanoid" id="A2DAB2"/>
<dbReference type="Proteomes" id="UP000001542">
    <property type="component" value="Unassembled WGS sequence"/>
</dbReference>